<dbReference type="HOGENOM" id="CLU_1338263_0_0_1"/>
<gene>
    <name evidence="2" type="ORF">M422DRAFT_271803</name>
</gene>
<accession>A0A0C9UP25</accession>
<feature type="compositionally biased region" description="Low complexity" evidence="1">
    <location>
        <begin position="85"/>
        <end position="96"/>
    </location>
</feature>
<organism evidence="2 3">
    <name type="scientific">Sphaerobolus stellatus (strain SS14)</name>
    <dbReference type="NCBI Taxonomy" id="990650"/>
    <lineage>
        <taxon>Eukaryota</taxon>
        <taxon>Fungi</taxon>
        <taxon>Dikarya</taxon>
        <taxon>Basidiomycota</taxon>
        <taxon>Agaricomycotina</taxon>
        <taxon>Agaricomycetes</taxon>
        <taxon>Phallomycetidae</taxon>
        <taxon>Geastrales</taxon>
        <taxon>Sphaerobolaceae</taxon>
        <taxon>Sphaerobolus</taxon>
    </lineage>
</organism>
<feature type="compositionally biased region" description="Basic and acidic residues" evidence="1">
    <location>
        <begin position="158"/>
        <end position="170"/>
    </location>
</feature>
<dbReference type="EMBL" id="KN837348">
    <property type="protein sequence ID" value="KIJ27045.1"/>
    <property type="molecule type" value="Genomic_DNA"/>
</dbReference>
<proteinExistence type="predicted"/>
<feature type="region of interest" description="Disordered" evidence="1">
    <location>
        <begin position="131"/>
        <end position="205"/>
    </location>
</feature>
<reference evidence="2 3" key="1">
    <citation type="submission" date="2014-06" db="EMBL/GenBank/DDBJ databases">
        <title>Evolutionary Origins and Diversification of the Mycorrhizal Mutualists.</title>
        <authorList>
            <consortium name="DOE Joint Genome Institute"/>
            <consortium name="Mycorrhizal Genomics Consortium"/>
            <person name="Kohler A."/>
            <person name="Kuo A."/>
            <person name="Nagy L.G."/>
            <person name="Floudas D."/>
            <person name="Copeland A."/>
            <person name="Barry K.W."/>
            <person name="Cichocki N."/>
            <person name="Veneault-Fourrey C."/>
            <person name="LaButti K."/>
            <person name="Lindquist E.A."/>
            <person name="Lipzen A."/>
            <person name="Lundell T."/>
            <person name="Morin E."/>
            <person name="Murat C."/>
            <person name="Riley R."/>
            <person name="Ohm R."/>
            <person name="Sun H."/>
            <person name="Tunlid A."/>
            <person name="Henrissat B."/>
            <person name="Grigoriev I.V."/>
            <person name="Hibbett D.S."/>
            <person name="Martin F."/>
        </authorList>
    </citation>
    <scope>NUCLEOTIDE SEQUENCE [LARGE SCALE GENOMIC DNA]</scope>
    <source>
        <strain evidence="2 3">SS14</strain>
    </source>
</reference>
<keyword evidence="3" id="KW-1185">Reference proteome</keyword>
<dbReference type="Proteomes" id="UP000054279">
    <property type="component" value="Unassembled WGS sequence"/>
</dbReference>
<dbReference type="AlphaFoldDB" id="A0A0C9UP25"/>
<sequence>MRPAGAWPMARQLVVGAADQAECPGFTIRVDELSSIDANTFTEDAEPEPEVDLSDFLARQRLGDSSSLAHPKQEDDDDDVDHTLAAVTSAPSSAPAKPHKNQVHTVEWDASLDELKREKESAEAVWDLKTRFRQSQPRLTAPKSTPGRETLKCQGINKAEDARHVSKPPDADGVSKPLDVDGHAEPVPKPTSKAELEDFLDDLLG</sequence>
<evidence type="ECO:0000313" key="2">
    <source>
        <dbReference type="EMBL" id="KIJ27045.1"/>
    </source>
</evidence>
<feature type="compositionally biased region" description="Basic and acidic residues" evidence="1">
    <location>
        <begin position="178"/>
        <end position="196"/>
    </location>
</feature>
<protein>
    <submittedName>
        <fullName evidence="2">Uncharacterized protein</fullName>
    </submittedName>
</protein>
<dbReference type="OrthoDB" id="2505473at2759"/>
<name>A0A0C9UP25_SPHS4</name>
<evidence type="ECO:0000313" key="3">
    <source>
        <dbReference type="Proteomes" id="UP000054279"/>
    </source>
</evidence>
<feature type="region of interest" description="Disordered" evidence="1">
    <location>
        <begin position="58"/>
        <end position="105"/>
    </location>
</feature>
<evidence type="ECO:0000256" key="1">
    <source>
        <dbReference type="SAM" id="MobiDB-lite"/>
    </source>
</evidence>